<feature type="transmembrane region" description="Helical" evidence="4">
    <location>
        <begin position="248"/>
        <end position="274"/>
    </location>
</feature>
<feature type="transmembrane region" description="Helical" evidence="4">
    <location>
        <begin position="585"/>
        <end position="606"/>
    </location>
</feature>
<keyword evidence="4" id="KW-0472">Membrane</keyword>
<dbReference type="RefSeq" id="XP_062624301.1">
    <property type="nucleotide sequence ID" value="XM_062768317.1"/>
</dbReference>
<evidence type="ECO:0000256" key="4">
    <source>
        <dbReference type="SAM" id="Phobius"/>
    </source>
</evidence>
<organism evidence="5 6">
    <name type="scientific">Vanrija pseudolonga</name>
    <dbReference type="NCBI Taxonomy" id="143232"/>
    <lineage>
        <taxon>Eukaryota</taxon>
        <taxon>Fungi</taxon>
        <taxon>Dikarya</taxon>
        <taxon>Basidiomycota</taxon>
        <taxon>Agaricomycotina</taxon>
        <taxon>Tremellomycetes</taxon>
        <taxon>Trichosporonales</taxon>
        <taxon>Trichosporonaceae</taxon>
        <taxon>Vanrija</taxon>
    </lineage>
</organism>
<accession>A0AAF1BJE5</accession>
<dbReference type="PANTHER" id="PTHR11360:SF287">
    <property type="entry name" value="MFS MONOCARBOXYLATE TRANSPORTER"/>
    <property type="match status" value="1"/>
</dbReference>
<name>A0AAF1BJE5_9TREE</name>
<feature type="transmembrane region" description="Helical" evidence="4">
    <location>
        <begin position="206"/>
        <end position="228"/>
    </location>
</feature>
<comment type="similarity">
    <text evidence="2">Belongs to the major facilitator superfamily. Monocarboxylate porter (TC 2.A.1.13) family.</text>
</comment>
<feature type="region of interest" description="Disordered" evidence="3">
    <location>
        <begin position="1"/>
        <end position="34"/>
    </location>
</feature>
<protein>
    <submittedName>
        <fullName evidence="5">MFS transporter asaE</fullName>
    </submittedName>
</protein>
<keyword evidence="4" id="KW-1133">Transmembrane helix</keyword>
<dbReference type="InterPro" id="IPR011701">
    <property type="entry name" value="MFS"/>
</dbReference>
<dbReference type="Proteomes" id="UP000827549">
    <property type="component" value="Chromosome 2"/>
</dbReference>
<feature type="transmembrane region" description="Helical" evidence="4">
    <location>
        <begin position="482"/>
        <end position="502"/>
    </location>
</feature>
<dbReference type="EMBL" id="CP086715">
    <property type="protein sequence ID" value="WOO78269.1"/>
    <property type="molecule type" value="Genomic_DNA"/>
</dbReference>
<evidence type="ECO:0000313" key="5">
    <source>
        <dbReference type="EMBL" id="WOO78269.1"/>
    </source>
</evidence>
<dbReference type="Pfam" id="PF07690">
    <property type="entry name" value="MFS_1"/>
    <property type="match status" value="1"/>
</dbReference>
<dbReference type="GO" id="GO:0016020">
    <property type="term" value="C:membrane"/>
    <property type="evidence" value="ECO:0007669"/>
    <property type="project" value="UniProtKB-SubCell"/>
</dbReference>
<dbReference type="SUPFAM" id="SSF103473">
    <property type="entry name" value="MFS general substrate transporter"/>
    <property type="match status" value="1"/>
</dbReference>
<gene>
    <name evidence="5" type="primary">asaE_20</name>
    <name evidence="5" type="ORF">LOC62_02G001820</name>
</gene>
<comment type="subcellular location">
    <subcellularLocation>
        <location evidence="1">Membrane</location>
        <topology evidence="1">Multi-pass membrane protein</topology>
    </subcellularLocation>
</comment>
<evidence type="ECO:0000313" key="6">
    <source>
        <dbReference type="Proteomes" id="UP000827549"/>
    </source>
</evidence>
<dbReference type="GeneID" id="87805073"/>
<dbReference type="AlphaFoldDB" id="A0AAF1BJE5"/>
<dbReference type="PANTHER" id="PTHR11360">
    <property type="entry name" value="MONOCARBOXYLATE TRANSPORTER"/>
    <property type="match status" value="1"/>
</dbReference>
<feature type="compositionally biased region" description="Low complexity" evidence="3">
    <location>
        <begin position="54"/>
        <end position="72"/>
    </location>
</feature>
<proteinExistence type="inferred from homology"/>
<feature type="transmembrane region" description="Helical" evidence="4">
    <location>
        <begin position="335"/>
        <end position="356"/>
    </location>
</feature>
<sequence>MDTNDDTDATATGIELGSVTHARRRSSAGAGAGARPFATAFALTPLEPAGEDTSAAVSSAFASTDTDDTATAGMTIAERRASRGSRSESFAFANRTIAIPQLTPPPDSPFEDDDERAELEAKLPAPSPVALPDSLGVATAPSIGASVPPTPAETPTPWRISAELERGGYFASLQATEPATESTEQLGAVETEREIPGLPPIDGGRAALLFLLGACLTEGIVWGLPYSIGVLHEYWLSTMFKDGNAEGTLTMASTLPTAMLQFLGLPLGPIFAAMPWHERRIQFAGIAIAALSLVASAYVTKPWHLVITFGILYPASGAVYLPFAANLFQWYHKYIGLATGAMICGTGIGGTVYPFIVTSLLARIGYKWTMISMGVSFALLLSPLVLLNKRRIPVSRFPTSRDHAAPRLDWGWLRHPSPWVAFACIFITSLGGFIPLVWIPSFAVAVNATKPGGTALVALMNALTIPGNLLAGHLSDRLPVRFVMGVYCAIATAACLVFWGVLGTTPGALLAFALVWAMTAGCQPAMWATMIKVFARGDQNVPPLAFGIVMSLRSVGSLTSGPLSTALLKAPPMHGSIGAFGHTNYGTLISFVAAMTFGGTLTMFAFPSK</sequence>
<dbReference type="GO" id="GO:0022857">
    <property type="term" value="F:transmembrane transporter activity"/>
    <property type="evidence" value="ECO:0007669"/>
    <property type="project" value="InterPro"/>
</dbReference>
<reference evidence="5" key="1">
    <citation type="submission" date="2023-10" db="EMBL/GenBank/DDBJ databases">
        <authorList>
            <person name="Noh H."/>
        </authorList>
    </citation>
    <scope>NUCLEOTIDE SEQUENCE</scope>
    <source>
        <strain evidence="5">DUCC4014</strain>
    </source>
</reference>
<dbReference type="InterPro" id="IPR050327">
    <property type="entry name" value="Proton-linked_MCT"/>
</dbReference>
<evidence type="ECO:0000256" key="3">
    <source>
        <dbReference type="SAM" id="MobiDB-lite"/>
    </source>
</evidence>
<feature type="transmembrane region" description="Helical" evidence="4">
    <location>
        <begin position="368"/>
        <end position="387"/>
    </location>
</feature>
<feature type="transmembrane region" description="Helical" evidence="4">
    <location>
        <begin position="305"/>
        <end position="323"/>
    </location>
</feature>
<dbReference type="InterPro" id="IPR036259">
    <property type="entry name" value="MFS_trans_sf"/>
</dbReference>
<keyword evidence="6" id="KW-1185">Reference proteome</keyword>
<dbReference type="Gene3D" id="1.20.1250.20">
    <property type="entry name" value="MFS general substrate transporter like domains"/>
    <property type="match status" value="2"/>
</dbReference>
<feature type="transmembrane region" description="Helical" evidence="4">
    <location>
        <begin position="281"/>
        <end position="299"/>
    </location>
</feature>
<evidence type="ECO:0000256" key="2">
    <source>
        <dbReference type="ARBA" id="ARBA00006727"/>
    </source>
</evidence>
<feature type="transmembrane region" description="Helical" evidence="4">
    <location>
        <begin position="419"/>
        <end position="439"/>
    </location>
</feature>
<keyword evidence="4" id="KW-0812">Transmembrane</keyword>
<evidence type="ECO:0000256" key="1">
    <source>
        <dbReference type="ARBA" id="ARBA00004141"/>
    </source>
</evidence>
<feature type="transmembrane region" description="Helical" evidence="4">
    <location>
        <begin position="508"/>
        <end position="531"/>
    </location>
</feature>
<feature type="region of interest" description="Disordered" evidence="3">
    <location>
        <begin position="54"/>
        <end position="88"/>
    </location>
</feature>